<dbReference type="InterPro" id="IPR025240">
    <property type="entry name" value="DUF4189"/>
</dbReference>
<gene>
    <name evidence="2" type="ORF">F993_01790</name>
</gene>
<evidence type="ECO:0000259" key="1">
    <source>
        <dbReference type="Pfam" id="PF13827"/>
    </source>
</evidence>
<dbReference type="Pfam" id="PF13827">
    <property type="entry name" value="DUF4189"/>
    <property type="match status" value="1"/>
</dbReference>
<proteinExistence type="predicted"/>
<protein>
    <recommendedName>
        <fullName evidence="1">DUF4189 domain-containing protein</fullName>
    </recommendedName>
</protein>
<organism evidence="2 3">
    <name type="scientific">Acinetobacter proteolyticus</name>
    <dbReference type="NCBI Taxonomy" id="1776741"/>
    <lineage>
        <taxon>Bacteria</taxon>
        <taxon>Pseudomonadati</taxon>
        <taxon>Pseudomonadota</taxon>
        <taxon>Gammaproteobacteria</taxon>
        <taxon>Moraxellales</taxon>
        <taxon>Moraxellaceae</taxon>
        <taxon>Acinetobacter</taxon>
    </lineage>
</organism>
<sequence>MGKFLRRLVVLSVMLLKASSSIDVIAKNSVRILLIMMGMTWSTLALAEGGCPEGQFPQQYGTTMGCTTMNAGGNQPVAPVWADRWGAIASDGNGIYGIVTDLPSKRKASKSAIQECKNRGGRTCALERAYYNQCAAVVMTDTWTAFANAPTLQQATEIGQRDCTASNTGSCRVYWSGCSMPVRVN</sequence>
<dbReference type="EMBL" id="APOI01000015">
    <property type="protein sequence ID" value="ENU23637.1"/>
    <property type="molecule type" value="Genomic_DNA"/>
</dbReference>
<name>A0ABP2TMQ5_9GAMM</name>
<reference evidence="2 3" key="1">
    <citation type="submission" date="2013-02" db="EMBL/GenBank/DDBJ databases">
        <title>The Genome Sequence of Acinetobacter sp. NIPH 809.</title>
        <authorList>
            <consortium name="The Broad Institute Genome Sequencing Platform"/>
            <consortium name="The Broad Institute Genome Sequencing Center for Infectious Disease"/>
            <person name="Cerqueira G."/>
            <person name="Feldgarden M."/>
            <person name="Courvalin P."/>
            <person name="Perichon B."/>
            <person name="Grillot-Courvalin C."/>
            <person name="Clermont D."/>
            <person name="Rocha E."/>
            <person name="Yoon E.-J."/>
            <person name="Nemec A."/>
            <person name="Walker B."/>
            <person name="Young S.K."/>
            <person name="Zeng Q."/>
            <person name="Gargeya S."/>
            <person name="Fitzgerald M."/>
            <person name="Haas B."/>
            <person name="Abouelleil A."/>
            <person name="Alvarado L."/>
            <person name="Arachchi H.M."/>
            <person name="Berlin A.M."/>
            <person name="Chapman S.B."/>
            <person name="Dewar J."/>
            <person name="Goldberg J."/>
            <person name="Griggs A."/>
            <person name="Gujja S."/>
            <person name="Hansen M."/>
            <person name="Howarth C."/>
            <person name="Imamovic A."/>
            <person name="Larimer J."/>
            <person name="McCowan C."/>
            <person name="Murphy C."/>
            <person name="Neiman D."/>
            <person name="Pearson M."/>
            <person name="Priest M."/>
            <person name="Roberts A."/>
            <person name="Saif S."/>
            <person name="Shea T."/>
            <person name="Sisk P."/>
            <person name="Sykes S."/>
            <person name="Wortman J."/>
            <person name="Nusbaum C."/>
            <person name="Birren B."/>
        </authorList>
    </citation>
    <scope>NUCLEOTIDE SEQUENCE [LARGE SCALE GENOMIC DNA]</scope>
    <source>
        <strain evidence="2 3">NIPH 809</strain>
    </source>
</reference>
<evidence type="ECO:0000313" key="2">
    <source>
        <dbReference type="EMBL" id="ENU23637.1"/>
    </source>
</evidence>
<keyword evidence="3" id="KW-1185">Reference proteome</keyword>
<dbReference type="Proteomes" id="UP000013034">
    <property type="component" value="Unassembled WGS sequence"/>
</dbReference>
<comment type="caution">
    <text evidence="2">The sequence shown here is derived from an EMBL/GenBank/DDBJ whole genome shotgun (WGS) entry which is preliminary data.</text>
</comment>
<feature type="domain" description="DUF4189" evidence="1">
    <location>
        <begin position="85"/>
        <end position="178"/>
    </location>
</feature>
<evidence type="ECO:0000313" key="3">
    <source>
        <dbReference type="Proteomes" id="UP000013034"/>
    </source>
</evidence>
<accession>A0ABP2TMQ5</accession>